<dbReference type="EMBL" id="FBTU01000020">
    <property type="protein sequence ID" value="CUW15165.1"/>
    <property type="molecule type" value="Genomic_DNA"/>
</dbReference>
<keyword evidence="1" id="KW-0805">Transcription regulation</keyword>
<feature type="domain" description="HTH lacI-type" evidence="4">
    <location>
        <begin position="2"/>
        <end position="48"/>
    </location>
</feature>
<accession>A0AAN2QW83</accession>
<keyword evidence="2" id="KW-0238">DNA-binding</keyword>
<dbReference type="Gene3D" id="1.10.260.40">
    <property type="entry name" value="lambda repressor-like DNA-binding domains"/>
    <property type="match status" value="1"/>
</dbReference>
<dbReference type="Proteomes" id="UP000199047">
    <property type="component" value="Unassembled WGS sequence"/>
</dbReference>
<dbReference type="GO" id="GO:0003700">
    <property type="term" value="F:DNA-binding transcription factor activity"/>
    <property type="evidence" value="ECO:0007669"/>
    <property type="project" value="TreeGrafter"/>
</dbReference>
<dbReference type="PANTHER" id="PTHR30146:SF149">
    <property type="entry name" value="HTH-TYPE TRANSCRIPTIONAL REGULATOR EBGR"/>
    <property type="match status" value="1"/>
</dbReference>
<dbReference type="Proteomes" id="UP000198868">
    <property type="component" value="Unassembled WGS sequence"/>
</dbReference>
<dbReference type="PROSITE" id="PS50932">
    <property type="entry name" value="HTH_LACI_2"/>
    <property type="match status" value="1"/>
</dbReference>
<keyword evidence="3" id="KW-0804">Transcription</keyword>
<evidence type="ECO:0000313" key="7">
    <source>
        <dbReference type="Proteomes" id="UP000198868"/>
    </source>
</evidence>
<evidence type="ECO:0000313" key="8">
    <source>
        <dbReference type="Proteomes" id="UP000199047"/>
    </source>
</evidence>
<evidence type="ECO:0000259" key="4">
    <source>
        <dbReference type="PROSITE" id="PS50932"/>
    </source>
</evidence>
<evidence type="ECO:0000256" key="2">
    <source>
        <dbReference type="ARBA" id="ARBA00023125"/>
    </source>
</evidence>
<dbReference type="InterPro" id="IPR046335">
    <property type="entry name" value="LacI/GalR-like_sensor"/>
</dbReference>
<dbReference type="Pfam" id="PF13377">
    <property type="entry name" value="Peripla_BP_3"/>
    <property type="match status" value="1"/>
</dbReference>
<comment type="caution">
    <text evidence="6">The sequence shown here is derived from an EMBL/GenBank/DDBJ whole genome shotgun (WGS) entry which is preliminary data.</text>
</comment>
<name>A0AAN2QW83_9LACO</name>
<dbReference type="InterPro" id="IPR000843">
    <property type="entry name" value="HTH_LacI"/>
</dbReference>
<dbReference type="InterPro" id="IPR028082">
    <property type="entry name" value="Peripla_BP_I"/>
</dbReference>
<dbReference type="Pfam" id="PF00356">
    <property type="entry name" value="LacI"/>
    <property type="match status" value="1"/>
</dbReference>
<dbReference type="Gene3D" id="3.40.50.2300">
    <property type="match status" value="2"/>
</dbReference>
<protein>
    <recommendedName>
        <fullName evidence="4">HTH lacI-type domain-containing protein</fullName>
    </recommendedName>
</protein>
<gene>
    <name evidence="5" type="ORF">KSL4_1217</name>
    <name evidence="6" type="ORF">PL111_0206</name>
</gene>
<evidence type="ECO:0000256" key="1">
    <source>
        <dbReference type="ARBA" id="ARBA00023015"/>
    </source>
</evidence>
<dbReference type="RefSeq" id="WP_010384631.1">
    <property type="nucleotide sequence ID" value="NZ_FBSX01000017.1"/>
</dbReference>
<dbReference type="InterPro" id="IPR010982">
    <property type="entry name" value="Lambda_DNA-bd_dom_sf"/>
</dbReference>
<dbReference type="SUPFAM" id="SSF47413">
    <property type="entry name" value="lambda repressor-like DNA-binding domains"/>
    <property type="match status" value="1"/>
</dbReference>
<evidence type="ECO:0000313" key="6">
    <source>
        <dbReference type="EMBL" id="CUW15165.1"/>
    </source>
</evidence>
<evidence type="ECO:0000313" key="5">
    <source>
        <dbReference type="EMBL" id="CUW06774.1"/>
    </source>
</evidence>
<proteinExistence type="predicted"/>
<dbReference type="PANTHER" id="PTHR30146">
    <property type="entry name" value="LACI-RELATED TRANSCRIPTIONAL REPRESSOR"/>
    <property type="match status" value="1"/>
</dbReference>
<dbReference type="SUPFAM" id="SSF53822">
    <property type="entry name" value="Periplasmic binding protein-like I"/>
    <property type="match status" value="1"/>
</dbReference>
<evidence type="ECO:0000256" key="3">
    <source>
        <dbReference type="ARBA" id="ARBA00023163"/>
    </source>
</evidence>
<dbReference type="AlphaFoldDB" id="A0AAN2QW83"/>
<sequence length="336" mass="37274">MVTIKQIATATGVSSSTVSRVLNSDMTLSVSDNTRQKVIDTAKQLNYIKKAKKNEKQKTIHICVLTVFSESREARDTYWRQIYMGIEKAAYQSGVLIDEIIRIDQGVDAMLLGNFDAVIILGNISEEAITKIREINHNIVLVDSTVHYDDVTAVNPELSQMTYRILDELYGNGRRHIGFIGGDNDVLELDGTSKSKINDPRFDSYHEWMSLKQLQPQSFIGDWRPETGSQGTVKLLADGNIIDALVVASDPIAIGAISILKNYGLEPGKDIDIVSFDNLDIVAYIIPPLTTVELSPLALGKTALAQAIELSSAAHDWTNWTTIPSSLKYRETFKLK</sequence>
<dbReference type="CDD" id="cd01544">
    <property type="entry name" value="PBP1_GalR"/>
    <property type="match status" value="1"/>
</dbReference>
<reference evidence="7 8" key="1">
    <citation type="submission" date="2015-12" db="EMBL/GenBank/DDBJ databases">
        <authorList>
            <person name="Andreevskaya M."/>
        </authorList>
    </citation>
    <scope>NUCLEOTIDE SEQUENCE [LARGE SCALE GENOMIC DNA]</scope>
    <source>
        <strain evidence="5 8">KSL4-2</strain>
        <strain evidence="6 7">PL111</strain>
    </source>
</reference>
<dbReference type="CDD" id="cd01392">
    <property type="entry name" value="HTH_LacI"/>
    <property type="match status" value="1"/>
</dbReference>
<keyword evidence="8" id="KW-1185">Reference proteome</keyword>
<organism evidence="6 7">
    <name type="scientific">Leuconostoc inhae</name>
    <dbReference type="NCBI Taxonomy" id="178001"/>
    <lineage>
        <taxon>Bacteria</taxon>
        <taxon>Bacillati</taxon>
        <taxon>Bacillota</taxon>
        <taxon>Bacilli</taxon>
        <taxon>Lactobacillales</taxon>
        <taxon>Lactobacillaceae</taxon>
        <taxon>Leuconostoc</taxon>
    </lineage>
</organism>
<dbReference type="GO" id="GO:0000976">
    <property type="term" value="F:transcription cis-regulatory region binding"/>
    <property type="evidence" value="ECO:0007669"/>
    <property type="project" value="TreeGrafter"/>
</dbReference>
<dbReference type="SMART" id="SM00354">
    <property type="entry name" value="HTH_LACI"/>
    <property type="match status" value="1"/>
</dbReference>
<dbReference type="EMBL" id="FBTB01000010">
    <property type="protein sequence ID" value="CUW06774.1"/>
    <property type="molecule type" value="Genomic_DNA"/>
</dbReference>